<keyword evidence="7" id="KW-0670">Pyruvate</keyword>
<evidence type="ECO:0000256" key="1">
    <source>
        <dbReference type="ARBA" id="ARBA00001964"/>
    </source>
</evidence>
<feature type="non-terminal residue" evidence="7">
    <location>
        <position position="651"/>
    </location>
</feature>
<evidence type="ECO:0000256" key="4">
    <source>
        <dbReference type="ARBA" id="ARBA00023052"/>
    </source>
</evidence>
<dbReference type="PANTHER" id="PTHR11516">
    <property type="entry name" value="PYRUVATE DEHYDROGENASE E1 COMPONENT, ALPHA SUBUNIT BACTERIAL AND ORGANELLAR"/>
    <property type="match status" value="1"/>
</dbReference>
<keyword evidence="3" id="KW-0560">Oxidoreductase</keyword>
<feature type="region of interest" description="Disordered" evidence="5">
    <location>
        <begin position="622"/>
        <end position="651"/>
    </location>
</feature>
<dbReference type="EMBL" id="KQ434783">
    <property type="protein sequence ID" value="KZC04711.1"/>
    <property type="molecule type" value="Genomic_DNA"/>
</dbReference>
<dbReference type="GO" id="GO:0004739">
    <property type="term" value="F:pyruvate dehydrogenase (acetyl-transferring) activity"/>
    <property type="evidence" value="ECO:0007669"/>
    <property type="project" value="TreeGrafter"/>
</dbReference>
<dbReference type="PANTHER" id="PTHR11516:SF60">
    <property type="entry name" value="PYRUVATE DEHYDROGENASE E1 COMPONENT SUBUNIT ALPHA"/>
    <property type="match status" value="1"/>
</dbReference>
<dbReference type="InterPro" id="IPR029061">
    <property type="entry name" value="THDP-binding"/>
</dbReference>
<dbReference type="InterPro" id="IPR001017">
    <property type="entry name" value="DH_E1"/>
</dbReference>
<dbReference type="InterPro" id="IPR050642">
    <property type="entry name" value="PDH_E1_Alpha_Subunit"/>
</dbReference>
<sequence length="651" mass="73881">FGEYAAILRTVLERWISVRGQLREEKLNEEAEELILPSNEDWRQRVYYRLVELQRECDAQFGTKSLDYEEPKETDRDGKSKAAEKSWEWEPRIHGSSLLDIKRGSRRNGNESRMSRTSVVGSMTEARVEPGWRVNDILLAAEVLRRDSSPTYSDEAEMRRVFGLVYDVLRYKRIFGRALDEVGFWLRNSKLVDRRKIVWLLLYDMQGRKFASRGEIADVMEREILFQAAGLMDIEKALLEAKTHLAASISRLRIRGSALSLDELLPSRLRVIEGVAWGEEAETGAVASGWVNGNKFANKQEFHEEMSKLKLVFCEDEDGATDLVDETGYAFDSICPKIVNLHEEARETLALSALVRDHRFVFLVCSASSHGRIGEGHCSSGDPAVQLHRRTRHRRPGRGTWRRHGSPRMADRRLRRRWRSRGSGDRAYANIIGRSDVPIGAGLAFAHKYNGTGGVAWALYGDGAASQGQIYETYNMSKLWNLPVVFICENNLFGMGTAVHRHSANTAFYTRGDLIPGIKVDGMSVPDVREAVRFARDHALRNGPIILEMVTYRYFGHSMSDPGTSYRTRDETKQVQTEQDPITTLAKLVVKNGLKTEKEVEASQEIRTATWKEVDKELEEAKADPFPEMSEIGTNVHTDSAVKARGKVPWQ</sequence>
<reference evidence="7 8" key="1">
    <citation type="submission" date="2015-07" db="EMBL/GenBank/DDBJ databases">
        <title>The genome of Dufourea novaeangliae.</title>
        <authorList>
            <person name="Pan H."/>
            <person name="Kapheim K."/>
        </authorList>
    </citation>
    <scope>NUCLEOTIDE SEQUENCE [LARGE SCALE GENOMIC DNA]</scope>
    <source>
        <strain evidence="7">0120121106</strain>
        <tissue evidence="7">Whole body</tissue>
    </source>
</reference>
<evidence type="ECO:0000256" key="5">
    <source>
        <dbReference type="SAM" id="MobiDB-lite"/>
    </source>
</evidence>
<feature type="non-terminal residue" evidence="7">
    <location>
        <position position="1"/>
    </location>
</feature>
<dbReference type="Pfam" id="PF00676">
    <property type="entry name" value="E1_dh"/>
    <property type="match status" value="1"/>
</dbReference>
<name>A0A154NYQ1_DUFNO</name>
<organism evidence="7 8">
    <name type="scientific">Dufourea novaeangliae</name>
    <name type="common">Sweat bee</name>
    <dbReference type="NCBI Taxonomy" id="178035"/>
    <lineage>
        <taxon>Eukaryota</taxon>
        <taxon>Metazoa</taxon>
        <taxon>Ecdysozoa</taxon>
        <taxon>Arthropoda</taxon>
        <taxon>Hexapoda</taxon>
        <taxon>Insecta</taxon>
        <taxon>Pterygota</taxon>
        <taxon>Neoptera</taxon>
        <taxon>Endopterygota</taxon>
        <taxon>Hymenoptera</taxon>
        <taxon>Apocrita</taxon>
        <taxon>Aculeata</taxon>
        <taxon>Apoidea</taxon>
        <taxon>Anthophila</taxon>
        <taxon>Halictidae</taxon>
        <taxon>Rophitinae</taxon>
        <taxon>Dufourea</taxon>
    </lineage>
</organism>
<keyword evidence="2" id="KW-0809">Transit peptide</keyword>
<dbReference type="CDD" id="cd02000">
    <property type="entry name" value="TPP_E1_PDC_ADC_BCADC"/>
    <property type="match status" value="1"/>
</dbReference>
<dbReference type="OrthoDB" id="10256198at2759"/>
<gene>
    <name evidence="7" type="ORF">WN55_09510</name>
</gene>
<keyword evidence="4" id="KW-0786">Thiamine pyrophosphate</keyword>
<feature type="domain" description="Dehydrogenase E1 component" evidence="6">
    <location>
        <begin position="429"/>
        <end position="629"/>
    </location>
</feature>
<evidence type="ECO:0000313" key="8">
    <source>
        <dbReference type="Proteomes" id="UP000076502"/>
    </source>
</evidence>
<evidence type="ECO:0000256" key="3">
    <source>
        <dbReference type="ARBA" id="ARBA00023002"/>
    </source>
</evidence>
<protein>
    <submittedName>
        <fullName evidence="7">Pyruvate dehydrogenase E1 component subunit alpha-2, mitochondrial</fullName>
    </submittedName>
</protein>
<dbReference type="Proteomes" id="UP000076502">
    <property type="component" value="Unassembled WGS sequence"/>
</dbReference>
<evidence type="ECO:0000259" key="6">
    <source>
        <dbReference type="Pfam" id="PF00676"/>
    </source>
</evidence>
<evidence type="ECO:0000256" key="2">
    <source>
        <dbReference type="ARBA" id="ARBA00022946"/>
    </source>
</evidence>
<dbReference type="Gene3D" id="3.40.50.970">
    <property type="match status" value="1"/>
</dbReference>
<dbReference type="STRING" id="178035.A0A154NYQ1"/>
<dbReference type="AlphaFoldDB" id="A0A154NYQ1"/>
<accession>A0A154NYQ1</accession>
<evidence type="ECO:0000313" key="7">
    <source>
        <dbReference type="EMBL" id="KZC04711.1"/>
    </source>
</evidence>
<comment type="cofactor">
    <cofactor evidence="1">
        <name>thiamine diphosphate</name>
        <dbReference type="ChEBI" id="CHEBI:58937"/>
    </cofactor>
</comment>
<dbReference type="SUPFAM" id="SSF52518">
    <property type="entry name" value="Thiamin diphosphate-binding fold (THDP-binding)"/>
    <property type="match status" value="1"/>
</dbReference>
<proteinExistence type="predicted"/>
<dbReference type="GO" id="GO:0006086">
    <property type="term" value="P:pyruvate decarboxylation to acetyl-CoA"/>
    <property type="evidence" value="ECO:0007669"/>
    <property type="project" value="TreeGrafter"/>
</dbReference>
<keyword evidence="8" id="KW-1185">Reference proteome</keyword>